<evidence type="ECO:0000313" key="3">
    <source>
        <dbReference type="EMBL" id="OJI80390.1"/>
    </source>
</evidence>
<keyword evidence="2" id="KW-0812">Transmembrane</keyword>
<dbReference type="VEuPathDB" id="FungiDB:ASPTUDRAFT_129593"/>
<keyword evidence="1" id="KW-0853">WD repeat</keyword>
<dbReference type="SUPFAM" id="SSF50952">
    <property type="entry name" value="Soluble quinoprotein glucose dehydrogenase"/>
    <property type="match status" value="1"/>
</dbReference>
<dbReference type="Gene3D" id="2.130.10.10">
    <property type="entry name" value="YVTN repeat-like/Quinoprotein amine dehydrogenase"/>
    <property type="match status" value="1"/>
</dbReference>
<evidence type="ECO:0000256" key="2">
    <source>
        <dbReference type="SAM" id="Phobius"/>
    </source>
</evidence>
<dbReference type="InterPro" id="IPR015943">
    <property type="entry name" value="WD40/YVTN_repeat-like_dom_sf"/>
</dbReference>
<dbReference type="InterPro" id="IPR011041">
    <property type="entry name" value="Quinoprot_gluc/sorb_DH_b-prop"/>
</dbReference>
<dbReference type="Proteomes" id="UP000184304">
    <property type="component" value="Unassembled WGS sequence"/>
</dbReference>
<name>A0A1L9MTK0_ASPTC</name>
<keyword evidence="2" id="KW-1133">Transmembrane helix</keyword>
<proteinExistence type="predicted"/>
<evidence type="ECO:0000256" key="1">
    <source>
        <dbReference type="PROSITE-ProRule" id="PRU00221"/>
    </source>
</evidence>
<accession>A0A1L9MTK0</accession>
<feature type="non-terminal residue" evidence="3">
    <location>
        <position position="1"/>
    </location>
</feature>
<dbReference type="AlphaFoldDB" id="A0A1L9MTK0"/>
<evidence type="ECO:0000313" key="4">
    <source>
        <dbReference type="Proteomes" id="UP000184304"/>
    </source>
</evidence>
<feature type="repeat" description="WD" evidence="1">
    <location>
        <begin position="1"/>
        <end position="35"/>
    </location>
</feature>
<sequence>VYSVVFSPDGCILVLDLKNKIIKIWNTAINNKLYILISYFNLIYLIAFSLDGCILVSDLKNKIIKL</sequence>
<organism evidence="3 4">
    <name type="scientific">Aspergillus tubingensis (strain CBS 134.48)</name>
    <dbReference type="NCBI Taxonomy" id="767770"/>
    <lineage>
        <taxon>Eukaryota</taxon>
        <taxon>Fungi</taxon>
        <taxon>Dikarya</taxon>
        <taxon>Ascomycota</taxon>
        <taxon>Pezizomycotina</taxon>
        <taxon>Eurotiomycetes</taxon>
        <taxon>Eurotiomycetidae</taxon>
        <taxon>Eurotiales</taxon>
        <taxon>Aspergillaceae</taxon>
        <taxon>Aspergillus</taxon>
        <taxon>Aspergillus subgen. Circumdati</taxon>
    </lineage>
</organism>
<dbReference type="EMBL" id="KV878207">
    <property type="protein sequence ID" value="OJI80390.1"/>
    <property type="molecule type" value="Genomic_DNA"/>
</dbReference>
<dbReference type="InterPro" id="IPR001680">
    <property type="entry name" value="WD40_rpt"/>
</dbReference>
<protein>
    <submittedName>
        <fullName evidence="3">Uncharacterized protein</fullName>
    </submittedName>
</protein>
<reference evidence="4" key="1">
    <citation type="journal article" date="2017" name="Genome Biol.">
        <title>Comparative genomics reveals high biological diversity and specific adaptations in the industrially and medically important fungal genus Aspergillus.</title>
        <authorList>
            <person name="de Vries R.P."/>
            <person name="Riley R."/>
            <person name="Wiebenga A."/>
            <person name="Aguilar-Osorio G."/>
            <person name="Amillis S."/>
            <person name="Uchima C.A."/>
            <person name="Anderluh G."/>
            <person name="Asadollahi M."/>
            <person name="Askin M."/>
            <person name="Barry K."/>
            <person name="Battaglia E."/>
            <person name="Bayram O."/>
            <person name="Benocci T."/>
            <person name="Braus-Stromeyer S.A."/>
            <person name="Caldana C."/>
            <person name="Canovas D."/>
            <person name="Cerqueira G.C."/>
            <person name="Chen F."/>
            <person name="Chen W."/>
            <person name="Choi C."/>
            <person name="Clum A."/>
            <person name="Dos Santos R.A."/>
            <person name="Damasio A.R."/>
            <person name="Diallinas G."/>
            <person name="Emri T."/>
            <person name="Fekete E."/>
            <person name="Flipphi M."/>
            <person name="Freyberg S."/>
            <person name="Gallo A."/>
            <person name="Gournas C."/>
            <person name="Habgood R."/>
            <person name="Hainaut M."/>
            <person name="Harispe M.L."/>
            <person name="Henrissat B."/>
            <person name="Hilden K.S."/>
            <person name="Hope R."/>
            <person name="Hossain A."/>
            <person name="Karabika E."/>
            <person name="Karaffa L."/>
            <person name="Karanyi Z."/>
            <person name="Krasevec N."/>
            <person name="Kuo A."/>
            <person name="Kusch H."/>
            <person name="LaButti K."/>
            <person name="Lagendijk E.L."/>
            <person name="Lapidus A."/>
            <person name="Levasseur A."/>
            <person name="Lindquist E."/>
            <person name="Lipzen A."/>
            <person name="Logrieco A.F."/>
            <person name="MacCabe A."/>
            <person name="Maekelae M.R."/>
            <person name="Malavazi I."/>
            <person name="Melin P."/>
            <person name="Meyer V."/>
            <person name="Mielnichuk N."/>
            <person name="Miskei M."/>
            <person name="Molnar A.P."/>
            <person name="Mule G."/>
            <person name="Ngan C.Y."/>
            <person name="Orejas M."/>
            <person name="Orosz E."/>
            <person name="Ouedraogo J.P."/>
            <person name="Overkamp K.M."/>
            <person name="Park H.-S."/>
            <person name="Perrone G."/>
            <person name="Piumi F."/>
            <person name="Punt P.J."/>
            <person name="Ram A.F."/>
            <person name="Ramon A."/>
            <person name="Rauscher S."/>
            <person name="Record E."/>
            <person name="Riano-Pachon D.M."/>
            <person name="Robert V."/>
            <person name="Roehrig J."/>
            <person name="Ruller R."/>
            <person name="Salamov A."/>
            <person name="Salih N.S."/>
            <person name="Samson R.A."/>
            <person name="Sandor E."/>
            <person name="Sanguinetti M."/>
            <person name="Schuetze T."/>
            <person name="Sepcic K."/>
            <person name="Shelest E."/>
            <person name="Sherlock G."/>
            <person name="Sophianopoulou V."/>
            <person name="Squina F.M."/>
            <person name="Sun H."/>
            <person name="Susca A."/>
            <person name="Todd R.B."/>
            <person name="Tsang A."/>
            <person name="Unkles S.E."/>
            <person name="van de Wiele N."/>
            <person name="van Rossen-Uffink D."/>
            <person name="Oliveira J.V."/>
            <person name="Vesth T.C."/>
            <person name="Visser J."/>
            <person name="Yu J.-H."/>
            <person name="Zhou M."/>
            <person name="Andersen M.R."/>
            <person name="Archer D.B."/>
            <person name="Baker S.E."/>
            <person name="Benoit I."/>
            <person name="Brakhage A.A."/>
            <person name="Braus G.H."/>
            <person name="Fischer R."/>
            <person name="Frisvad J.C."/>
            <person name="Goldman G.H."/>
            <person name="Houbraken J."/>
            <person name="Oakley B."/>
            <person name="Pocsi I."/>
            <person name="Scazzocchio C."/>
            <person name="Seiboth B."/>
            <person name="vanKuyk P.A."/>
            <person name="Wortman J."/>
            <person name="Dyer P.S."/>
            <person name="Grigoriev I.V."/>
        </authorList>
    </citation>
    <scope>NUCLEOTIDE SEQUENCE [LARGE SCALE GENOMIC DNA]</scope>
    <source>
        <strain evidence="4">CBS 134.48</strain>
    </source>
</reference>
<keyword evidence="4" id="KW-1185">Reference proteome</keyword>
<gene>
    <name evidence="3" type="ORF">ASPTUDRAFT_129593</name>
</gene>
<feature type="transmembrane region" description="Helical" evidence="2">
    <location>
        <begin position="33"/>
        <end position="56"/>
    </location>
</feature>
<dbReference type="PROSITE" id="PS50082">
    <property type="entry name" value="WD_REPEATS_2"/>
    <property type="match status" value="1"/>
</dbReference>
<keyword evidence="2" id="KW-0472">Membrane</keyword>